<evidence type="ECO:0000313" key="1">
    <source>
        <dbReference type="EMBL" id="KKL16604.1"/>
    </source>
</evidence>
<dbReference type="CDD" id="cd00093">
    <property type="entry name" value="HTH_XRE"/>
    <property type="match status" value="1"/>
</dbReference>
<gene>
    <name evidence="1" type="ORF">LCGC14_2493890</name>
</gene>
<reference evidence="1" key="1">
    <citation type="journal article" date="2015" name="Nature">
        <title>Complex archaea that bridge the gap between prokaryotes and eukaryotes.</title>
        <authorList>
            <person name="Spang A."/>
            <person name="Saw J.H."/>
            <person name="Jorgensen S.L."/>
            <person name="Zaremba-Niedzwiedzka K."/>
            <person name="Martijn J."/>
            <person name="Lind A.E."/>
            <person name="van Eijk R."/>
            <person name="Schleper C."/>
            <person name="Guy L."/>
            <person name="Ettema T.J."/>
        </authorList>
    </citation>
    <scope>NUCLEOTIDE SEQUENCE</scope>
</reference>
<protein>
    <submittedName>
        <fullName evidence="1">Uncharacterized protein</fullName>
    </submittedName>
</protein>
<comment type="caution">
    <text evidence="1">The sequence shown here is derived from an EMBL/GenBank/DDBJ whole genome shotgun (WGS) entry which is preliminary data.</text>
</comment>
<dbReference type="EMBL" id="LAZR01039595">
    <property type="protein sequence ID" value="KKL16604.1"/>
    <property type="molecule type" value="Genomic_DNA"/>
</dbReference>
<name>A0A0F9B3W3_9ZZZZ</name>
<dbReference type="InterPro" id="IPR001387">
    <property type="entry name" value="Cro/C1-type_HTH"/>
</dbReference>
<accession>A0A0F9B3W3</accession>
<sequence length="262" mass="30080">MNGDVCNCTYCGKPLSRRRIREKAKYHDVVCYGESLRSPDGEWRICKLPSCDVVYWVSPSRMGRGRSEYCVRDHAIDAQRKHEVGVPCARPKCEELAILGGKYSEAECYQFHRKERVPKHGSEAMYWRGCRCAACVGHKRKLNRERMRRSHPGLKSGRRRSSYWVPRNCQGQGCEIRFFAMRSVIARGQGKYHSQSCRSRSLGFSAKLTENEVREIKQLLVDRNQTQKEIGEKYGVSSMAISQIANGRTWKHVVMDGLSQPA</sequence>
<organism evidence="1">
    <name type="scientific">marine sediment metagenome</name>
    <dbReference type="NCBI Taxonomy" id="412755"/>
    <lineage>
        <taxon>unclassified sequences</taxon>
        <taxon>metagenomes</taxon>
        <taxon>ecological metagenomes</taxon>
    </lineage>
</organism>
<dbReference type="AlphaFoldDB" id="A0A0F9B3W3"/>
<proteinExistence type="predicted"/>